<proteinExistence type="predicted"/>
<evidence type="ECO:0000313" key="2">
    <source>
        <dbReference type="Proteomes" id="UP000533724"/>
    </source>
</evidence>
<evidence type="ECO:0008006" key="3">
    <source>
        <dbReference type="Google" id="ProtNLM"/>
    </source>
</evidence>
<organism evidence="1 2">
    <name type="scientific">Rhizobium esperanzae</name>
    <dbReference type="NCBI Taxonomy" id="1967781"/>
    <lineage>
        <taxon>Bacteria</taxon>
        <taxon>Pseudomonadati</taxon>
        <taxon>Pseudomonadota</taxon>
        <taxon>Alphaproteobacteria</taxon>
        <taxon>Hyphomicrobiales</taxon>
        <taxon>Rhizobiaceae</taxon>
        <taxon>Rhizobium/Agrobacterium group</taxon>
        <taxon>Rhizobium</taxon>
    </lineage>
</organism>
<name>A0A7W6UL72_9HYPH</name>
<dbReference type="Pfam" id="PF13669">
    <property type="entry name" value="Glyoxalase_4"/>
    <property type="match status" value="1"/>
</dbReference>
<protein>
    <recommendedName>
        <fullName evidence="3">Methylmalonyl-CoA epimerase</fullName>
    </recommendedName>
</protein>
<sequence>MTIVLQQDSVLKALSGGAETDSFLGNVVELAIVTSDHKRTMDGLLKLGIGPWRVYKFSPENTENQTYRGEAVSFELTVCFAQSGTMVWELMEPVSGPTIFADFLKVHGEGIHHVAYDCNNIPFEERIAELERRGFKKIQSGSWMGRNHFAFFGTEEDTTTCFETYAFPDDWDYPEPDSWYPPLQD</sequence>
<accession>A0A7W6UL72</accession>
<reference evidence="1 2" key="1">
    <citation type="submission" date="2020-08" db="EMBL/GenBank/DDBJ databases">
        <title>Genomic Encyclopedia of Type Strains, Phase IV (KMG-V): Genome sequencing to study the core and pangenomes of soil and plant-associated prokaryotes.</title>
        <authorList>
            <person name="Whitman W."/>
        </authorList>
    </citation>
    <scope>NUCLEOTIDE SEQUENCE [LARGE SCALE GENOMIC DNA]</scope>
    <source>
        <strain evidence="1 2">SEMIA 414</strain>
    </source>
</reference>
<dbReference type="InterPro" id="IPR029068">
    <property type="entry name" value="Glyas_Bleomycin-R_OHBP_Dase"/>
</dbReference>
<dbReference type="EMBL" id="JACIHI010000007">
    <property type="protein sequence ID" value="MBB4440111.1"/>
    <property type="molecule type" value="Genomic_DNA"/>
</dbReference>
<dbReference type="SUPFAM" id="SSF54593">
    <property type="entry name" value="Glyoxalase/Bleomycin resistance protein/Dihydroxybiphenyl dioxygenase"/>
    <property type="match status" value="1"/>
</dbReference>
<comment type="caution">
    <text evidence="1">The sequence shown here is derived from an EMBL/GenBank/DDBJ whole genome shotgun (WGS) entry which is preliminary data.</text>
</comment>
<dbReference type="Proteomes" id="UP000533724">
    <property type="component" value="Unassembled WGS sequence"/>
</dbReference>
<dbReference type="RefSeq" id="WP_184499955.1">
    <property type="nucleotide sequence ID" value="NZ_JACIHI010000007.1"/>
</dbReference>
<gene>
    <name evidence="1" type="ORF">GGE15_003387</name>
</gene>
<dbReference type="Gene3D" id="3.10.180.10">
    <property type="entry name" value="2,3-Dihydroxybiphenyl 1,2-Dioxygenase, domain 1"/>
    <property type="match status" value="1"/>
</dbReference>
<dbReference type="AlphaFoldDB" id="A0A7W6UL72"/>
<evidence type="ECO:0000313" key="1">
    <source>
        <dbReference type="EMBL" id="MBB4440111.1"/>
    </source>
</evidence>